<keyword evidence="1" id="KW-0472">Membrane</keyword>
<proteinExistence type="predicted"/>
<comment type="caution">
    <text evidence="2">The sequence shown here is derived from an EMBL/GenBank/DDBJ whole genome shotgun (WGS) entry which is preliminary data.</text>
</comment>
<dbReference type="AlphaFoldDB" id="A0A9W7AP95"/>
<protein>
    <submittedName>
        <fullName evidence="2">Uncharacterized protein</fullName>
    </submittedName>
</protein>
<evidence type="ECO:0000256" key="1">
    <source>
        <dbReference type="SAM" id="Phobius"/>
    </source>
</evidence>
<feature type="transmembrane region" description="Helical" evidence="1">
    <location>
        <begin position="145"/>
        <end position="171"/>
    </location>
</feature>
<feature type="transmembrane region" description="Helical" evidence="1">
    <location>
        <begin position="279"/>
        <end position="300"/>
    </location>
</feature>
<evidence type="ECO:0000313" key="2">
    <source>
        <dbReference type="EMBL" id="GMH71425.1"/>
    </source>
</evidence>
<gene>
    <name evidence="2" type="ORF">TL16_g05648</name>
</gene>
<keyword evidence="1" id="KW-1133">Transmembrane helix</keyword>
<feature type="transmembrane region" description="Helical" evidence="1">
    <location>
        <begin position="363"/>
        <end position="388"/>
    </location>
</feature>
<name>A0A9W7AP95_9STRA</name>
<feature type="transmembrane region" description="Helical" evidence="1">
    <location>
        <begin position="177"/>
        <end position="199"/>
    </location>
</feature>
<organism evidence="2 3">
    <name type="scientific">Triparma laevis f. inornata</name>
    <dbReference type="NCBI Taxonomy" id="1714386"/>
    <lineage>
        <taxon>Eukaryota</taxon>
        <taxon>Sar</taxon>
        <taxon>Stramenopiles</taxon>
        <taxon>Ochrophyta</taxon>
        <taxon>Bolidophyceae</taxon>
        <taxon>Parmales</taxon>
        <taxon>Triparmaceae</taxon>
        <taxon>Triparma</taxon>
    </lineage>
</organism>
<reference evidence="3" key="1">
    <citation type="journal article" date="2023" name="Commun. Biol.">
        <title>Genome analysis of Parmales, the sister group of diatoms, reveals the evolutionary specialization of diatoms from phago-mixotrophs to photoautotrophs.</title>
        <authorList>
            <person name="Ban H."/>
            <person name="Sato S."/>
            <person name="Yoshikawa S."/>
            <person name="Yamada K."/>
            <person name="Nakamura Y."/>
            <person name="Ichinomiya M."/>
            <person name="Sato N."/>
            <person name="Blanc-Mathieu R."/>
            <person name="Endo H."/>
            <person name="Kuwata A."/>
            <person name="Ogata H."/>
        </authorList>
    </citation>
    <scope>NUCLEOTIDE SEQUENCE [LARGE SCALE GENOMIC DNA]</scope>
</reference>
<keyword evidence="1" id="KW-0812">Transmembrane</keyword>
<accession>A0A9W7AP95</accession>
<dbReference type="Proteomes" id="UP001162640">
    <property type="component" value="Unassembled WGS sequence"/>
</dbReference>
<dbReference type="EMBL" id="BLQM01000165">
    <property type="protein sequence ID" value="GMH71425.1"/>
    <property type="molecule type" value="Genomic_DNA"/>
</dbReference>
<evidence type="ECO:0000313" key="3">
    <source>
        <dbReference type="Proteomes" id="UP001162640"/>
    </source>
</evidence>
<sequence>MPEGEGRTMAEANAKIVELEKQVQHRNTFQLPTLAGVSKAISSLPLKDEQEVLLVFLREVMKPGQLAATLPSCNKINNIALSNCITLARGFDFLSKTSDSNEDAVGKYLDKFPVMRNMQERHPVLEEVSFGFMSMRVASDGKKYVAVRLFGGALLSTFDLITDIYMIWTYFATGEDGFAIAILIFLPSNIFLQLAIVFFQNRKQTKSRLYKEMMYVVTITKPGMDAYRVVIDAEPEVGAALDPKVEMIYAKCCELFTEAIPGALIQTYAFLVGSNQSNAAIFSLIVSIFTASFTATGASFDLDLDKLKRAATPDFHRFVPDGMKKKVKVFMSMLLVSACQLSAKALACALYSEEGEARELTMVFNATQVYGMVSGLLVVQVATFFYFLKNINPDFINTFYSTKSGNENTMGFFLNHDDDEIKIGVFDDNLNKWKKIEDDVVTWVNEKIPEWNEEQPE</sequence>